<reference evidence="1" key="1">
    <citation type="submission" date="2023-03" db="EMBL/GenBank/DDBJ databases">
        <title>Massive genome expansion in bonnet fungi (Mycena s.s.) driven by repeated elements and novel gene families across ecological guilds.</title>
        <authorList>
            <consortium name="Lawrence Berkeley National Laboratory"/>
            <person name="Harder C.B."/>
            <person name="Miyauchi S."/>
            <person name="Viragh M."/>
            <person name="Kuo A."/>
            <person name="Thoen E."/>
            <person name="Andreopoulos B."/>
            <person name="Lu D."/>
            <person name="Skrede I."/>
            <person name="Drula E."/>
            <person name="Henrissat B."/>
            <person name="Morin E."/>
            <person name="Kohler A."/>
            <person name="Barry K."/>
            <person name="LaButti K."/>
            <person name="Morin E."/>
            <person name="Salamov A."/>
            <person name="Lipzen A."/>
            <person name="Mereny Z."/>
            <person name="Hegedus B."/>
            <person name="Baldrian P."/>
            <person name="Stursova M."/>
            <person name="Weitz H."/>
            <person name="Taylor A."/>
            <person name="Grigoriev I.V."/>
            <person name="Nagy L.G."/>
            <person name="Martin F."/>
            <person name="Kauserud H."/>
        </authorList>
    </citation>
    <scope>NUCLEOTIDE SEQUENCE</scope>
    <source>
        <strain evidence="1">CBHHK188m</strain>
    </source>
</reference>
<name>A0AAD7K3Q9_9AGAR</name>
<dbReference type="Proteomes" id="UP001215280">
    <property type="component" value="Unassembled WGS sequence"/>
</dbReference>
<protein>
    <submittedName>
        <fullName evidence="1">Uncharacterized protein</fullName>
    </submittedName>
</protein>
<sequence>MSWFFGSANAQNQANDDYKLHLAEIDHQHKERLAEAENATKQRIAEAENATKLRLAEICSNEKEIAGGIGGKGGKSLKLGGDGGFGQGTRLTIEEAMRYRRITGGIGGEGGEGDHQGGNGGVGGRPMFEKPLVSPVHGEVPNLTTAGFCKQYRLSAHICKLLENGGFETAEGLVNVTTTGAAEVGLKPGHIAELTRALKKFVAEKYLFVLVQTFSVEYISGQNATDSGVAIWNLNLFPMF</sequence>
<dbReference type="AlphaFoldDB" id="A0AAD7K3Q9"/>
<proteinExistence type="predicted"/>
<comment type="caution">
    <text evidence="1">The sequence shown here is derived from an EMBL/GenBank/DDBJ whole genome shotgun (WGS) entry which is preliminary data.</text>
</comment>
<organism evidence="1 2">
    <name type="scientific">Mycena maculata</name>
    <dbReference type="NCBI Taxonomy" id="230809"/>
    <lineage>
        <taxon>Eukaryota</taxon>
        <taxon>Fungi</taxon>
        <taxon>Dikarya</taxon>
        <taxon>Basidiomycota</taxon>
        <taxon>Agaricomycotina</taxon>
        <taxon>Agaricomycetes</taxon>
        <taxon>Agaricomycetidae</taxon>
        <taxon>Agaricales</taxon>
        <taxon>Marasmiineae</taxon>
        <taxon>Mycenaceae</taxon>
        <taxon>Mycena</taxon>
    </lineage>
</organism>
<keyword evidence="2" id="KW-1185">Reference proteome</keyword>
<evidence type="ECO:0000313" key="2">
    <source>
        <dbReference type="Proteomes" id="UP001215280"/>
    </source>
</evidence>
<evidence type="ECO:0000313" key="1">
    <source>
        <dbReference type="EMBL" id="KAJ7776511.1"/>
    </source>
</evidence>
<gene>
    <name evidence="1" type="ORF">DFH07DRAFT_980646</name>
</gene>
<dbReference type="EMBL" id="JARJLG010000012">
    <property type="protein sequence ID" value="KAJ7776511.1"/>
    <property type="molecule type" value="Genomic_DNA"/>
</dbReference>
<accession>A0AAD7K3Q9</accession>